<reference evidence="3 4" key="1">
    <citation type="submission" date="2017-06" db="EMBL/GenBank/DDBJ databases">
        <authorList>
            <person name="Kim H.J."/>
            <person name="Triplett B.A."/>
        </authorList>
    </citation>
    <scope>NUCLEOTIDE SEQUENCE [LARGE SCALE GENOMIC DNA]</scope>
    <source>
        <strain evidence="3 4">CGMCC 4.1858</strain>
    </source>
</reference>
<dbReference type="Pfam" id="PF03976">
    <property type="entry name" value="PPK2"/>
    <property type="match status" value="1"/>
</dbReference>
<sequence length="319" mass="36816">MADTRARRIAKFIEPLRVEPGATVDLARDFDPRYKGSLKKRDGVGLLSTGVSLLAEYQARLAAQDTYGVLLCLQALDAGGKDGTIRHVMSGVNPQGVRVSSFKVPSTEELDHDYLWRYAQRLPSRGEIAIFNRSHYEEVLVVRVHDEVLRRQKLPERPKRAGIWERRYREINNWERYLTDNGFKVVKVFLNLSKEEQRTRFLKRIDLPEKNWKFSAADVRERRHWDEYQKAFSEMLSATSTKHAPWYVVPADRKWFARICAAAVLAHTLMEIDPQYPTLGEQARRDLLTARGELEAEAPDGAPADPYAARRRTKDARRP</sequence>
<feature type="compositionally biased region" description="Basic residues" evidence="1">
    <location>
        <begin position="309"/>
        <end position="319"/>
    </location>
</feature>
<dbReference type="PANTHER" id="PTHR34383:SF3">
    <property type="entry name" value="POLYPHOSPHATE:AMP PHOSPHOTRANSFERASE"/>
    <property type="match status" value="1"/>
</dbReference>
<evidence type="ECO:0000313" key="4">
    <source>
        <dbReference type="Proteomes" id="UP000198280"/>
    </source>
</evidence>
<dbReference type="NCBIfam" id="TIGR03709">
    <property type="entry name" value="PPK2_rel_1"/>
    <property type="match status" value="1"/>
</dbReference>
<accession>A0A239N3P6</accession>
<evidence type="ECO:0000256" key="1">
    <source>
        <dbReference type="SAM" id="MobiDB-lite"/>
    </source>
</evidence>
<dbReference type="OrthoDB" id="9775224at2"/>
<dbReference type="EMBL" id="FZOF01000031">
    <property type="protein sequence ID" value="SNT49657.1"/>
    <property type="molecule type" value="Genomic_DNA"/>
</dbReference>
<organism evidence="3 4">
    <name type="scientific">Actinacidiphila glaucinigra</name>
    <dbReference type="NCBI Taxonomy" id="235986"/>
    <lineage>
        <taxon>Bacteria</taxon>
        <taxon>Bacillati</taxon>
        <taxon>Actinomycetota</taxon>
        <taxon>Actinomycetes</taxon>
        <taxon>Kitasatosporales</taxon>
        <taxon>Streptomycetaceae</taxon>
        <taxon>Actinacidiphila</taxon>
    </lineage>
</organism>
<keyword evidence="3" id="KW-0808">Transferase</keyword>
<dbReference type="GO" id="GO:0016776">
    <property type="term" value="F:phosphotransferase activity, phosphate group as acceptor"/>
    <property type="evidence" value="ECO:0007669"/>
    <property type="project" value="InterPro"/>
</dbReference>
<feature type="domain" description="Polyphosphate kinase-2-related" evidence="2">
    <location>
        <begin position="54"/>
        <end position="270"/>
    </location>
</feature>
<evidence type="ECO:0000313" key="3">
    <source>
        <dbReference type="EMBL" id="SNT49657.1"/>
    </source>
</evidence>
<dbReference type="SUPFAM" id="SSF52540">
    <property type="entry name" value="P-loop containing nucleoside triphosphate hydrolases"/>
    <property type="match status" value="1"/>
</dbReference>
<dbReference type="InterPro" id="IPR027417">
    <property type="entry name" value="P-loop_NTPase"/>
</dbReference>
<dbReference type="GO" id="GO:0006797">
    <property type="term" value="P:polyphosphate metabolic process"/>
    <property type="evidence" value="ECO:0007669"/>
    <property type="project" value="InterPro"/>
</dbReference>
<proteinExistence type="predicted"/>
<keyword evidence="4" id="KW-1185">Reference proteome</keyword>
<dbReference type="Gene3D" id="3.40.50.300">
    <property type="entry name" value="P-loop containing nucleotide triphosphate hydrolases"/>
    <property type="match status" value="1"/>
</dbReference>
<gene>
    <name evidence="3" type="ORF">SAMN05216252_13126</name>
</gene>
<name>A0A239N3P6_9ACTN</name>
<dbReference type="RefSeq" id="WP_089228344.1">
    <property type="nucleotide sequence ID" value="NZ_FZOF01000031.1"/>
</dbReference>
<dbReference type="InterPro" id="IPR022300">
    <property type="entry name" value="PPK2-rel_1"/>
</dbReference>
<dbReference type="AlphaFoldDB" id="A0A239N3P6"/>
<dbReference type="InterPro" id="IPR022488">
    <property type="entry name" value="PPK2-related"/>
</dbReference>
<dbReference type="Proteomes" id="UP000198280">
    <property type="component" value="Unassembled WGS sequence"/>
</dbReference>
<feature type="region of interest" description="Disordered" evidence="1">
    <location>
        <begin position="290"/>
        <end position="319"/>
    </location>
</feature>
<dbReference type="PANTHER" id="PTHR34383">
    <property type="entry name" value="POLYPHOSPHATE:AMP PHOSPHOTRANSFERASE-RELATED"/>
    <property type="match status" value="1"/>
</dbReference>
<protein>
    <submittedName>
        <fullName evidence="3">Polyphosphate:nucleotide phosphotransferase, PPK2 family</fullName>
    </submittedName>
</protein>
<evidence type="ECO:0000259" key="2">
    <source>
        <dbReference type="Pfam" id="PF03976"/>
    </source>
</evidence>